<accession>A0ABV0VIF3</accession>
<reference evidence="1 2" key="1">
    <citation type="submission" date="2021-06" db="EMBL/GenBank/DDBJ databases">
        <authorList>
            <person name="Palmer J.M."/>
        </authorList>
    </citation>
    <scope>NUCLEOTIDE SEQUENCE [LARGE SCALE GENOMIC DNA]</scope>
    <source>
        <strain evidence="2">if_2019</strain>
        <tissue evidence="1">Muscle</tissue>
    </source>
</reference>
<proteinExistence type="predicted"/>
<sequence length="133" mass="15303">MLLCLGRCLVSAPSKGVRFEKYTTNSCPVNRAVDLHSSSRVTIGLYQFRWTAMCMFAVVPYFFHFQIKDSAVLYGVFKAWNIFHNLTPTLHFIPDLSAVFLGPHNAVCLLMFLKKKTLSFWCLGIVWVCLIWF</sequence>
<dbReference type="EMBL" id="JAHRIQ010107733">
    <property type="protein sequence ID" value="MEQ2256715.1"/>
    <property type="molecule type" value="Genomic_DNA"/>
</dbReference>
<protein>
    <submittedName>
        <fullName evidence="1">Uncharacterized protein</fullName>
    </submittedName>
</protein>
<evidence type="ECO:0000313" key="2">
    <source>
        <dbReference type="Proteomes" id="UP001482620"/>
    </source>
</evidence>
<comment type="caution">
    <text evidence="1">The sequence shown here is derived from an EMBL/GenBank/DDBJ whole genome shotgun (WGS) entry which is preliminary data.</text>
</comment>
<evidence type="ECO:0000313" key="1">
    <source>
        <dbReference type="EMBL" id="MEQ2256715.1"/>
    </source>
</evidence>
<keyword evidence="2" id="KW-1185">Reference proteome</keyword>
<organism evidence="1 2">
    <name type="scientific">Ilyodon furcidens</name>
    <name type="common">goldbreast splitfin</name>
    <dbReference type="NCBI Taxonomy" id="33524"/>
    <lineage>
        <taxon>Eukaryota</taxon>
        <taxon>Metazoa</taxon>
        <taxon>Chordata</taxon>
        <taxon>Craniata</taxon>
        <taxon>Vertebrata</taxon>
        <taxon>Euteleostomi</taxon>
        <taxon>Actinopterygii</taxon>
        <taxon>Neopterygii</taxon>
        <taxon>Teleostei</taxon>
        <taxon>Neoteleostei</taxon>
        <taxon>Acanthomorphata</taxon>
        <taxon>Ovalentaria</taxon>
        <taxon>Atherinomorphae</taxon>
        <taxon>Cyprinodontiformes</taxon>
        <taxon>Goodeidae</taxon>
        <taxon>Ilyodon</taxon>
    </lineage>
</organism>
<dbReference type="Proteomes" id="UP001482620">
    <property type="component" value="Unassembled WGS sequence"/>
</dbReference>
<name>A0ABV0VIF3_9TELE</name>
<gene>
    <name evidence="1" type="ORF">ILYODFUR_026894</name>
</gene>